<keyword evidence="1" id="KW-0732">Signal</keyword>
<name>A0A085W2S7_9BACT</name>
<feature type="signal peptide" evidence="1">
    <location>
        <begin position="1"/>
        <end position="35"/>
    </location>
</feature>
<feature type="chain" id="PRO_5001799318" evidence="1">
    <location>
        <begin position="36"/>
        <end position="429"/>
    </location>
</feature>
<dbReference type="PROSITE" id="PS00134">
    <property type="entry name" value="TRYPSIN_HIS"/>
    <property type="match status" value="1"/>
</dbReference>
<protein>
    <submittedName>
        <fullName evidence="2">Putative protease B</fullName>
    </submittedName>
</protein>
<keyword evidence="2" id="KW-0378">Hydrolase</keyword>
<dbReference type="STRING" id="394096.DB31_4433"/>
<comment type="caution">
    <text evidence="2">The sequence shown here is derived from an EMBL/GenBank/DDBJ whole genome shotgun (WGS) entry which is preliminary data.</text>
</comment>
<dbReference type="GO" id="GO:0006508">
    <property type="term" value="P:proteolysis"/>
    <property type="evidence" value="ECO:0007669"/>
    <property type="project" value="UniProtKB-KW"/>
</dbReference>
<keyword evidence="2" id="KW-0645">Protease</keyword>
<proteinExistence type="predicted"/>
<reference evidence="2 3" key="1">
    <citation type="submission" date="2014-04" db="EMBL/GenBank/DDBJ databases">
        <title>Genome assembly of Hyalangium minutum DSM 14724.</title>
        <authorList>
            <person name="Sharma G."/>
            <person name="Subramanian S."/>
        </authorList>
    </citation>
    <scope>NUCLEOTIDE SEQUENCE [LARGE SCALE GENOMIC DNA]</scope>
    <source>
        <strain evidence="2 3">DSM 14724</strain>
    </source>
</reference>
<dbReference type="EMBL" id="JMCB01000024">
    <property type="protein sequence ID" value="KFE61990.1"/>
    <property type="molecule type" value="Genomic_DNA"/>
</dbReference>
<dbReference type="AlphaFoldDB" id="A0A085W2S7"/>
<evidence type="ECO:0000313" key="2">
    <source>
        <dbReference type="EMBL" id="KFE61990.1"/>
    </source>
</evidence>
<dbReference type="GO" id="GO:0004252">
    <property type="term" value="F:serine-type endopeptidase activity"/>
    <property type="evidence" value="ECO:0007669"/>
    <property type="project" value="InterPro"/>
</dbReference>
<dbReference type="CDD" id="cd21112">
    <property type="entry name" value="alphaLP-like"/>
    <property type="match status" value="1"/>
</dbReference>
<dbReference type="RefSeq" id="WP_240487183.1">
    <property type="nucleotide sequence ID" value="NZ_JMCB01000024.1"/>
</dbReference>
<accession>A0A085W2S7</accession>
<keyword evidence="3" id="KW-1185">Reference proteome</keyword>
<dbReference type="Proteomes" id="UP000028725">
    <property type="component" value="Unassembled WGS sequence"/>
</dbReference>
<dbReference type="InterPro" id="IPR043504">
    <property type="entry name" value="Peptidase_S1_PA_chymotrypsin"/>
</dbReference>
<dbReference type="InterPro" id="IPR033116">
    <property type="entry name" value="TRYPSIN_SER"/>
</dbReference>
<sequence>MMKQSVIGGARARLVSALLSSMTCAAMILSAAAEAADSRVPRATSQEPQSSPPRGFSSWAELAAAQEPLTRAADALSELIEARGLSGFSGITLDVPQRLVTLYWKAGQKLPLEVAHLVEQLTSREGIQIAQAEAAYSKAELRAEAERIFDEALAPGVAPGVQVYKVAPLPGWSGLSVSISGPVEEASRMAIFNQKVHLKLEQGRPLAHFSRLDDWAPYFGGARIKNSTVSCSSGFAVGNLFGQGMLTAGHCAHGNGVTFYTGVGNVMGSTTAYNKPYDTVRIAVAASGDIYDGGVGVGEFTKGVAGASRNYVGNWVCTSGSFSGARCNIMVTNVGIYWNDITTYRYGPMVEAEEQSHEFAAGPGDSGGPVFSLSSTAGMVVAKGTISAGDPGGAPASCTDSARTDCSYRIVYPDIKDLLSVHDVWIVTQ</sequence>
<dbReference type="InterPro" id="IPR018114">
    <property type="entry name" value="TRYPSIN_HIS"/>
</dbReference>
<dbReference type="InterPro" id="IPR009003">
    <property type="entry name" value="Peptidase_S1_PA"/>
</dbReference>
<dbReference type="SUPFAM" id="SSF50494">
    <property type="entry name" value="Trypsin-like serine proteases"/>
    <property type="match status" value="1"/>
</dbReference>
<dbReference type="PROSITE" id="PS00135">
    <property type="entry name" value="TRYPSIN_SER"/>
    <property type="match status" value="1"/>
</dbReference>
<evidence type="ECO:0000313" key="3">
    <source>
        <dbReference type="Proteomes" id="UP000028725"/>
    </source>
</evidence>
<dbReference type="Gene3D" id="2.40.10.10">
    <property type="entry name" value="Trypsin-like serine proteases"/>
    <property type="match status" value="2"/>
</dbReference>
<gene>
    <name evidence="2" type="ORF">DB31_4433</name>
</gene>
<organism evidence="2 3">
    <name type="scientific">Hyalangium minutum</name>
    <dbReference type="NCBI Taxonomy" id="394096"/>
    <lineage>
        <taxon>Bacteria</taxon>
        <taxon>Pseudomonadati</taxon>
        <taxon>Myxococcota</taxon>
        <taxon>Myxococcia</taxon>
        <taxon>Myxococcales</taxon>
        <taxon>Cystobacterineae</taxon>
        <taxon>Archangiaceae</taxon>
        <taxon>Hyalangium</taxon>
    </lineage>
</organism>
<evidence type="ECO:0000256" key="1">
    <source>
        <dbReference type="SAM" id="SignalP"/>
    </source>
</evidence>